<proteinExistence type="predicted"/>
<evidence type="ECO:0000313" key="3">
    <source>
        <dbReference type="EMBL" id="MBK1881574.1"/>
    </source>
</evidence>
<sequence length="436" mass="49040">MPPRFRRYLPLYLAGVIATVILIWIIFRPSTSPLPPKPPQLPPIQELPPPELSILAKPPDWSQLNQFRDCISRNDFETLLSEVFTTSDSWKKFIQLEENSVEIAVDDFQPHGKITIPFADPAAVEKPTRFWRAATDLAPYPDGKPLDGLKIAIDPGHIGGDWAKMEERWFVLGTGTPVMEGNMTLTVAKLAKPLLEQLGAKVTLVRDKTEPVTSLRPEALMELARKSSPDAGPEEIRKIAERLFYRTAEIRARADLVNDTIKPDLVLCLHFNADAWGNPNQPTLTDHSHFHVLVNGAYNSDEVALADQRYAMLHKIFQGIHREETLVGTTVASVFAERTGLPAYHYSADSPNVRQVGQNPYLWARNLLANRLYDCPVIFLEPYVMNSIHDYARIQAGDYEGMREVDGKQQASIFHEYATALVEGLSKHYAATRTPQ</sequence>
<gene>
    <name evidence="3" type="ORF">JIN85_04060</name>
</gene>
<dbReference type="InterPro" id="IPR002508">
    <property type="entry name" value="MurNAc-LAA_cat"/>
</dbReference>
<comment type="caution">
    <text evidence="3">The sequence shown here is derived from an EMBL/GenBank/DDBJ whole genome shotgun (WGS) entry which is preliminary data.</text>
</comment>
<keyword evidence="4" id="KW-1185">Reference proteome</keyword>
<dbReference type="EMBL" id="JAENIJ010000004">
    <property type="protein sequence ID" value="MBK1881574.1"/>
    <property type="molecule type" value="Genomic_DNA"/>
</dbReference>
<dbReference type="RefSeq" id="WP_200267898.1">
    <property type="nucleotide sequence ID" value="NZ_JAENIJ010000004.1"/>
</dbReference>
<dbReference type="AlphaFoldDB" id="A0A934S901"/>
<name>A0A934S901_9BACT</name>
<organism evidence="3 4">
    <name type="scientific">Luteolibacter pohnpeiensis</name>
    <dbReference type="NCBI Taxonomy" id="454153"/>
    <lineage>
        <taxon>Bacteria</taxon>
        <taxon>Pseudomonadati</taxon>
        <taxon>Verrucomicrobiota</taxon>
        <taxon>Verrucomicrobiia</taxon>
        <taxon>Verrucomicrobiales</taxon>
        <taxon>Verrucomicrobiaceae</taxon>
        <taxon>Luteolibacter</taxon>
    </lineage>
</organism>
<dbReference type="GO" id="GO:0009253">
    <property type="term" value="P:peptidoglycan catabolic process"/>
    <property type="evidence" value="ECO:0007669"/>
    <property type="project" value="InterPro"/>
</dbReference>
<keyword evidence="1" id="KW-0812">Transmembrane</keyword>
<evidence type="ECO:0000313" key="4">
    <source>
        <dbReference type="Proteomes" id="UP000603141"/>
    </source>
</evidence>
<feature type="domain" description="MurNAc-LAA" evidence="2">
    <location>
        <begin position="151"/>
        <end position="342"/>
    </location>
</feature>
<dbReference type="Proteomes" id="UP000603141">
    <property type="component" value="Unassembled WGS sequence"/>
</dbReference>
<evidence type="ECO:0000256" key="1">
    <source>
        <dbReference type="SAM" id="Phobius"/>
    </source>
</evidence>
<reference evidence="3" key="1">
    <citation type="submission" date="2021-01" db="EMBL/GenBank/DDBJ databases">
        <title>Modified the classification status of verrucomicrobia.</title>
        <authorList>
            <person name="Feng X."/>
        </authorList>
    </citation>
    <scope>NUCLEOTIDE SEQUENCE</scope>
    <source>
        <strain evidence="3">KCTC 22041</strain>
    </source>
</reference>
<keyword evidence="1" id="KW-1133">Transmembrane helix</keyword>
<dbReference type="GO" id="GO:0008745">
    <property type="term" value="F:N-acetylmuramoyl-L-alanine amidase activity"/>
    <property type="evidence" value="ECO:0007669"/>
    <property type="project" value="InterPro"/>
</dbReference>
<feature type="transmembrane region" description="Helical" evidence="1">
    <location>
        <begin position="9"/>
        <end position="27"/>
    </location>
</feature>
<protein>
    <submittedName>
        <fullName evidence="3">N-acetylmuramoyl-L-alanine amidase</fullName>
    </submittedName>
</protein>
<keyword evidence="1" id="KW-0472">Membrane</keyword>
<dbReference type="Gene3D" id="3.40.630.40">
    <property type="entry name" value="Zn-dependent exopeptidases"/>
    <property type="match status" value="1"/>
</dbReference>
<dbReference type="Pfam" id="PF01520">
    <property type="entry name" value="Amidase_3"/>
    <property type="match status" value="1"/>
</dbReference>
<evidence type="ECO:0000259" key="2">
    <source>
        <dbReference type="Pfam" id="PF01520"/>
    </source>
</evidence>
<dbReference type="SUPFAM" id="SSF53187">
    <property type="entry name" value="Zn-dependent exopeptidases"/>
    <property type="match status" value="1"/>
</dbReference>
<accession>A0A934S901</accession>